<keyword evidence="3" id="KW-1185">Reference proteome</keyword>
<dbReference type="InterPro" id="IPR025092">
    <property type="entry name" value="Glyco_hydro_66"/>
</dbReference>
<evidence type="ECO:0000313" key="2">
    <source>
        <dbReference type="EMBL" id="NJW54254.1"/>
    </source>
</evidence>
<protein>
    <submittedName>
        <fullName evidence="2">Uncharacterized protein</fullName>
    </submittedName>
</protein>
<proteinExistence type="predicted"/>
<gene>
    <name evidence="2" type="ORF">HC175_15185</name>
</gene>
<dbReference type="InterPro" id="IPR013780">
    <property type="entry name" value="Glyco_hydro_b"/>
</dbReference>
<sequence length="42" mass="4843">MWFASPDVNGGASQELEFTQSGNQITLEVPYLKYWSMLVLEY</sequence>
<dbReference type="Proteomes" id="UP000703674">
    <property type="component" value="Unassembled WGS sequence"/>
</dbReference>
<dbReference type="Pfam" id="PF13199">
    <property type="entry name" value="Glyco_hydro_66"/>
    <property type="match status" value="1"/>
</dbReference>
<evidence type="ECO:0000256" key="1">
    <source>
        <dbReference type="ARBA" id="ARBA00022729"/>
    </source>
</evidence>
<name>A0ABX1D3K3_9FLAO</name>
<dbReference type="Gene3D" id="2.60.40.1180">
    <property type="entry name" value="Golgi alpha-mannosidase II"/>
    <property type="match status" value="1"/>
</dbReference>
<accession>A0ABX1D3K3</accession>
<organism evidence="2 3">
    <name type="scientific">Salinimicrobium oceani</name>
    <dbReference type="NCBI Taxonomy" id="2722702"/>
    <lineage>
        <taxon>Bacteria</taxon>
        <taxon>Pseudomonadati</taxon>
        <taxon>Bacteroidota</taxon>
        <taxon>Flavobacteriia</taxon>
        <taxon>Flavobacteriales</taxon>
        <taxon>Flavobacteriaceae</taxon>
        <taxon>Salinimicrobium</taxon>
    </lineage>
</organism>
<evidence type="ECO:0000313" key="3">
    <source>
        <dbReference type="Proteomes" id="UP000703674"/>
    </source>
</evidence>
<comment type="caution">
    <text evidence="2">The sequence shown here is derived from an EMBL/GenBank/DDBJ whole genome shotgun (WGS) entry which is preliminary data.</text>
</comment>
<reference evidence="2 3" key="1">
    <citation type="submission" date="2020-03" db="EMBL/GenBank/DDBJ databases">
        <title>Salinimicrobium sp. nov, isolated from SCS.</title>
        <authorList>
            <person name="Cao W.R."/>
        </authorList>
    </citation>
    <scope>NUCLEOTIDE SEQUENCE [LARGE SCALE GENOMIC DNA]</scope>
    <source>
        <strain evidence="3">J15B91</strain>
    </source>
</reference>
<dbReference type="EMBL" id="JAAVJR010000039">
    <property type="protein sequence ID" value="NJW54254.1"/>
    <property type="molecule type" value="Genomic_DNA"/>
</dbReference>
<keyword evidence="1" id="KW-0732">Signal</keyword>